<dbReference type="GO" id="GO:0005829">
    <property type="term" value="C:cytosol"/>
    <property type="evidence" value="ECO:0007669"/>
    <property type="project" value="TreeGrafter"/>
</dbReference>
<gene>
    <name evidence="5" type="ORF">AC578_10952</name>
</gene>
<dbReference type="SUPFAM" id="SSF52540">
    <property type="entry name" value="P-loop containing nucleoside triphosphate hydrolases"/>
    <property type="match status" value="1"/>
</dbReference>
<dbReference type="InterPro" id="IPR003094">
    <property type="entry name" value="6Pfruct_kin"/>
</dbReference>
<dbReference type="InterPro" id="IPR027417">
    <property type="entry name" value="P-loop_NTPase"/>
</dbReference>
<dbReference type="OrthoDB" id="267323at2759"/>
<keyword evidence="6" id="KW-1185">Reference proteome</keyword>
<dbReference type="GO" id="GO:0003873">
    <property type="term" value="F:6-phosphofructo-2-kinase activity"/>
    <property type="evidence" value="ECO:0007669"/>
    <property type="project" value="InterPro"/>
</dbReference>
<reference evidence="5 6" key="1">
    <citation type="submission" date="2015-07" db="EMBL/GenBank/DDBJ databases">
        <title>Comparative genomics of the Sigatoka disease complex on banana suggests a link between parallel evolutionary changes in Pseudocercospora fijiensis and Pseudocercospora eumusae and increased virulence on the banana host.</title>
        <authorList>
            <person name="Chang T.-C."/>
            <person name="Salvucci A."/>
            <person name="Crous P.W."/>
            <person name="Stergiopoulos I."/>
        </authorList>
    </citation>
    <scope>NUCLEOTIDE SEQUENCE [LARGE SCALE GENOMIC DNA]</scope>
    <source>
        <strain evidence="5 6">CBS 114824</strain>
    </source>
</reference>
<dbReference type="InterPro" id="IPR013079">
    <property type="entry name" value="6Phosfructo_kin"/>
</dbReference>
<dbReference type="GO" id="GO:0004331">
    <property type="term" value="F:fructose-2,6-bisphosphate 2-phosphatase activity"/>
    <property type="evidence" value="ECO:0007669"/>
    <property type="project" value="TreeGrafter"/>
</dbReference>
<dbReference type="AlphaFoldDB" id="A0A139HS28"/>
<name>A0A139HS28_9PEZI</name>
<dbReference type="PANTHER" id="PTHR10606">
    <property type="entry name" value="6-PHOSPHOFRUCTO-2-KINASE/FRUCTOSE-2,6-BISPHOSPHATASE"/>
    <property type="match status" value="1"/>
</dbReference>
<dbReference type="Pfam" id="PF00300">
    <property type="entry name" value="His_Phos_1"/>
    <property type="match status" value="1"/>
</dbReference>
<dbReference type="FunFam" id="3.40.50.300:FF:001280">
    <property type="entry name" value="Related to 6-phosphofructo-2-kinase"/>
    <property type="match status" value="1"/>
</dbReference>
<feature type="region of interest" description="Disordered" evidence="3">
    <location>
        <begin position="483"/>
        <end position="534"/>
    </location>
</feature>
<organism evidence="5 6">
    <name type="scientific">Pseudocercospora eumusae</name>
    <dbReference type="NCBI Taxonomy" id="321146"/>
    <lineage>
        <taxon>Eukaryota</taxon>
        <taxon>Fungi</taxon>
        <taxon>Dikarya</taxon>
        <taxon>Ascomycota</taxon>
        <taxon>Pezizomycotina</taxon>
        <taxon>Dothideomycetes</taxon>
        <taxon>Dothideomycetidae</taxon>
        <taxon>Mycosphaerellales</taxon>
        <taxon>Mycosphaerellaceae</taxon>
        <taxon>Pseudocercospora</taxon>
    </lineage>
</organism>
<dbReference type="CDD" id="cd07067">
    <property type="entry name" value="HP_PGM_like"/>
    <property type="match status" value="1"/>
</dbReference>
<accession>A0A139HS28</accession>
<evidence type="ECO:0000259" key="4">
    <source>
        <dbReference type="Pfam" id="PF01591"/>
    </source>
</evidence>
<dbReference type="Pfam" id="PF01591">
    <property type="entry name" value="6PF2K"/>
    <property type="match status" value="1"/>
</dbReference>
<dbReference type="SUPFAM" id="SSF53254">
    <property type="entry name" value="Phosphoglycerate mutase-like"/>
    <property type="match status" value="1"/>
</dbReference>
<dbReference type="InterPro" id="IPR013078">
    <property type="entry name" value="His_Pase_superF_clade-1"/>
</dbReference>
<keyword evidence="2" id="KW-0067">ATP-binding</keyword>
<dbReference type="PIRSF" id="PIRSF000709">
    <property type="entry name" value="6PFK_2-Ptase"/>
    <property type="match status" value="1"/>
</dbReference>
<dbReference type="Gene3D" id="3.40.50.300">
    <property type="entry name" value="P-loop containing nucleotide triphosphate hydrolases"/>
    <property type="match status" value="1"/>
</dbReference>
<dbReference type="GO" id="GO:0006000">
    <property type="term" value="P:fructose metabolic process"/>
    <property type="evidence" value="ECO:0007669"/>
    <property type="project" value="InterPro"/>
</dbReference>
<evidence type="ECO:0000256" key="1">
    <source>
        <dbReference type="ARBA" id="ARBA00022741"/>
    </source>
</evidence>
<dbReference type="EMBL" id="LFZN01000013">
    <property type="protein sequence ID" value="KXT05294.1"/>
    <property type="molecule type" value="Genomic_DNA"/>
</dbReference>
<evidence type="ECO:0000313" key="5">
    <source>
        <dbReference type="EMBL" id="KXT05294.1"/>
    </source>
</evidence>
<dbReference type="SMART" id="SM00855">
    <property type="entry name" value="PGAM"/>
    <property type="match status" value="1"/>
</dbReference>
<evidence type="ECO:0000256" key="3">
    <source>
        <dbReference type="SAM" id="MobiDB-lite"/>
    </source>
</evidence>
<dbReference type="STRING" id="321146.A0A139HS28"/>
<dbReference type="PRINTS" id="PR00991">
    <property type="entry name" value="6PFRUCTKNASE"/>
</dbReference>
<dbReference type="GO" id="GO:0005524">
    <property type="term" value="F:ATP binding"/>
    <property type="evidence" value="ECO:0007669"/>
    <property type="project" value="UniProtKB-KW"/>
</dbReference>
<sequence>MDTLLTADVAATAPNFRRRSSTYVDAIHDLPEKESMAPAQLYSTESGRLFHSGRIVIATVGLPARGKTHVSVALARYLRWLGVKTHIFHLGDYRRGFLGAKGEIPEDYFHVNASTSSVLLRNKILKKCREDIFNFLNHENGQIAIYDAVNPLATGRRALAKEFEKHGVQTLFIESACTDDRIIEENVRSVKITSPDYIGWKPEDAVQDYLRRINARIPHFEPVEERDLHYVKMINAGERVIVNRCNFGYLSQRIVFYLLNLHIKSRQMYFVRAGTTRDEETFKGDAHLSAEGQDYARKMTEALLAHREMERQSLIRNGAPESTALKPLNVWTSTRKRTVETAQFLEQKGYRVRQRSQMSQLNPGVCEKLSERRIRELFPDEVAKHEQDPYHHRYPRAESYHDLAVRLEPIILELEREQNDLLIIAHESVLRVLYGYLMACSAHDIPSLQFPRDEIIEIIPASYSNSSKRIHIDGVPDRILPGSPEDISIPVPPSGAISPLSGLGTPAGASTPEKSGRETGMLPLNRDTLSPPKS</sequence>
<dbReference type="PANTHER" id="PTHR10606:SF39">
    <property type="entry name" value="6-PHOSPHOFRUCTO-2-KINASE_FRUCTOSE-2,6-BISPHOSPHATASE YLR345W-RELATED"/>
    <property type="match status" value="1"/>
</dbReference>
<keyword evidence="1" id="KW-0547">Nucleotide-binding</keyword>
<dbReference type="GO" id="GO:0006003">
    <property type="term" value="P:fructose 2,6-bisphosphate metabolic process"/>
    <property type="evidence" value="ECO:0007669"/>
    <property type="project" value="InterPro"/>
</dbReference>
<dbReference type="InterPro" id="IPR029033">
    <property type="entry name" value="His_PPase_superfam"/>
</dbReference>
<evidence type="ECO:0000256" key="2">
    <source>
        <dbReference type="ARBA" id="ARBA00022840"/>
    </source>
</evidence>
<comment type="caution">
    <text evidence="5">The sequence shown here is derived from an EMBL/GenBank/DDBJ whole genome shotgun (WGS) entry which is preliminary data.</text>
</comment>
<feature type="domain" description="6-phosphofructo-2-kinase" evidence="4">
    <location>
        <begin position="45"/>
        <end position="264"/>
    </location>
</feature>
<dbReference type="FunFam" id="3.40.50.1240:FF:000031">
    <property type="entry name" value="6-phosphofructo-2-kinase/fructose-2, 6-bisphosphatase"/>
    <property type="match status" value="1"/>
</dbReference>
<dbReference type="Gene3D" id="3.40.50.1240">
    <property type="entry name" value="Phosphoglycerate mutase-like"/>
    <property type="match status" value="1"/>
</dbReference>
<protein>
    <recommendedName>
        <fullName evidence="4">6-phosphofructo-2-kinase domain-containing protein</fullName>
    </recommendedName>
</protein>
<proteinExistence type="predicted"/>
<dbReference type="Proteomes" id="UP000070133">
    <property type="component" value="Unassembled WGS sequence"/>
</dbReference>
<evidence type="ECO:0000313" key="6">
    <source>
        <dbReference type="Proteomes" id="UP000070133"/>
    </source>
</evidence>